<evidence type="ECO:0000313" key="2">
    <source>
        <dbReference type="Proteomes" id="UP000298061"/>
    </source>
</evidence>
<dbReference type="OrthoDB" id="3258371at2759"/>
<sequence>MAKVHIAAEIGGAMLKPIYFFPFPGDPDSDGYEAAIPDMEGTMFTGLGIVIQNRPCNSVLCMSEYLHGRMQTSIVGCFFDDTVHCI</sequence>
<accession>A0A4Y9ZGL5</accession>
<evidence type="ECO:0000313" key="1">
    <source>
        <dbReference type="EMBL" id="TFY73554.1"/>
    </source>
</evidence>
<comment type="caution">
    <text evidence="1">The sequence shown here is derived from an EMBL/GenBank/DDBJ whole genome shotgun (WGS) entry which is preliminary data.</text>
</comment>
<proteinExistence type="predicted"/>
<dbReference type="AlphaFoldDB" id="A0A4Y9ZGL5"/>
<gene>
    <name evidence="1" type="ORF">EWM64_g10458</name>
</gene>
<dbReference type="Proteomes" id="UP000298061">
    <property type="component" value="Unassembled WGS sequence"/>
</dbReference>
<organism evidence="1 2">
    <name type="scientific">Hericium alpestre</name>
    <dbReference type="NCBI Taxonomy" id="135208"/>
    <lineage>
        <taxon>Eukaryota</taxon>
        <taxon>Fungi</taxon>
        <taxon>Dikarya</taxon>
        <taxon>Basidiomycota</taxon>
        <taxon>Agaricomycotina</taxon>
        <taxon>Agaricomycetes</taxon>
        <taxon>Russulales</taxon>
        <taxon>Hericiaceae</taxon>
        <taxon>Hericium</taxon>
    </lineage>
</organism>
<name>A0A4Y9ZGL5_9AGAM</name>
<reference evidence="1 2" key="1">
    <citation type="submission" date="2019-02" db="EMBL/GenBank/DDBJ databases">
        <title>Genome sequencing of the rare red list fungi Hericium alpestre (H. flagellum).</title>
        <authorList>
            <person name="Buettner E."/>
            <person name="Kellner H."/>
        </authorList>
    </citation>
    <scope>NUCLEOTIDE SEQUENCE [LARGE SCALE GENOMIC DNA]</scope>
    <source>
        <strain evidence="1 2">DSM 108284</strain>
    </source>
</reference>
<keyword evidence="2" id="KW-1185">Reference proteome</keyword>
<dbReference type="EMBL" id="SFCI01002747">
    <property type="protein sequence ID" value="TFY73554.1"/>
    <property type="molecule type" value="Genomic_DNA"/>
</dbReference>
<protein>
    <submittedName>
        <fullName evidence="1">Uncharacterized protein</fullName>
    </submittedName>
</protein>